<dbReference type="SMART" id="SM00614">
    <property type="entry name" value="ZnF_BED"/>
    <property type="match status" value="1"/>
</dbReference>
<evidence type="ECO:0000313" key="2">
    <source>
        <dbReference type="EMBL" id="KAK9878857.1"/>
    </source>
</evidence>
<name>A0AAW1UE13_9CUCU</name>
<reference evidence="2 3" key="1">
    <citation type="submission" date="2023-03" db="EMBL/GenBank/DDBJ databases">
        <title>Genome insight into feeding habits of ladybird beetles.</title>
        <authorList>
            <person name="Li H.-S."/>
            <person name="Huang Y.-H."/>
            <person name="Pang H."/>
        </authorList>
    </citation>
    <scope>NUCLEOTIDE SEQUENCE [LARGE SCALE GENOMIC DNA]</scope>
    <source>
        <strain evidence="2">SYSU_2023b</strain>
        <tissue evidence="2">Whole body</tissue>
    </source>
</reference>
<dbReference type="Gene3D" id="3.30.160.60">
    <property type="entry name" value="Classic Zinc Finger"/>
    <property type="match status" value="1"/>
</dbReference>
<dbReference type="InterPro" id="IPR013087">
    <property type="entry name" value="Znf_C2H2_type"/>
</dbReference>
<evidence type="ECO:0000313" key="3">
    <source>
        <dbReference type="Proteomes" id="UP001431783"/>
    </source>
</evidence>
<accession>A0AAW1UE13</accession>
<organism evidence="2 3">
    <name type="scientific">Henosepilachna vigintioctopunctata</name>
    <dbReference type="NCBI Taxonomy" id="420089"/>
    <lineage>
        <taxon>Eukaryota</taxon>
        <taxon>Metazoa</taxon>
        <taxon>Ecdysozoa</taxon>
        <taxon>Arthropoda</taxon>
        <taxon>Hexapoda</taxon>
        <taxon>Insecta</taxon>
        <taxon>Pterygota</taxon>
        <taxon>Neoptera</taxon>
        <taxon>Endopterygota</taxon>
        <taxon>Coleoptera</taxon>
        <taxon>Polyphaga</taxon>
        <taxon>Cucujiformia</taxon>
        <taxon>Coccinelloidea</taxon>
        <taxon>Coccinellidae</taxon>
        <taxon>Epilachninae</taxon>
        <taxon>Epilachnini</taxon>
        <taxon>Henosepilachna</taxon>
    </lineage>
</organism>
<dbReference type="PROSITE" id="PS00028">
    <property type="entry name" value="ZINC_FINGER_C2H2_1"/>
    <property type="match status" value="1"/>
</dbReference>
<gene>
    <name evidence="2" type="ORF">WA026_003691</name>
</gene>
<comment type="caution">
    <text evidence="2">The sequence shown here is derived from an EMBL/GenBank/DDBJ whole genome shotgun (WGS) entry which is preliminary data.</text>
</comment>
<sequence length="86" mass="10192">MVSKSFGLLQDIPVCTLTYNEMFTPSHSNMMLWKCKNCSKEVTNRWHHYHSHTPQRSACPYCPASYSRIDTLRSHMKIKHNLFIKF</sequence>
<feature type="domain" description="C2H2-type" evidence="1">
    <location>
        <begin position="59"/>
        <end position="80"/>
    </location>
</feature>
<protein>
    <recommendedName>
        <fullName evidence="1">C2H2-type domain-containing protein</fullName>
    </recommendedName>
</protein>
<dbReference type="AlphaFoldDB" id="A0AAW1UE13"/>
<evidence type="ECO:0000259" key="1">
    <source>
        <dbReference type="PROSITE" id="PS00028"/>
    </source>
</evidence>
<dbReference type="Proteomes" id="UP001431783">
    <property type="component" value="Unassembled WGS sequence"/>
</dbReference>
<proteinExistence type="predicted"/>
<keyword evidence="3" id="KW-1185">Reference proteome</keyword>
<dbReference type="EMBL" id="JARQZJ010000061">
    <property type="protein sequence ID" value="KAK9878857.1"/>
    <property type="molecule type" value="Genomic_DNA"/>
</dbReference>